<keyword evidence="9" id="KW-0472">Membrane</keyword>
<dbReference type="Gene3D" id="1.10.510.10">
    <property type="entry name" value="Transferase(Phosphotransferase) domain 1"/>
    <property type="match status" value="1"/>
</dbReference>
<evidence type="ECO:0000259" key="10">
    <source>
        <dbReference type="PROSITE" id="PS50011"/>
    </source>
</evidence>
<dbReference type="InterPro" id="IPR000719">
    <property type="entry name" value="Prot_kinase_dom"/>
</dbReference>
<evidence type="ECO:0000256" key="7">
    <source>
        <dbReference type="PROSITE-ProRule" id="PRU10141"/>
    </source>
</evidence>
<evidence type="ECO:0000256" key="6">
    <source>
        <dbReference type="ARBA" id="ARBA00022840"/>
    </source>
</evidence>
<evidence type="ECO:0000313" key="11">
    <source>
        <dbReference type="EMBL" id="MBC6469022.1"/>
    </source>
</evidence>
<keyword evidence="9" id="KW-1133">Transmembrane helix</keyword>
<feature type="transmembrane region" description="Helical" evidence="9">
    <location>
        <begin position="311"/>
        <end position="331"/>
    </location>
</feature>
<feature type="region of interest" description="Disordered" evidence="8">
    <location>
        <begin position="281"/>
        <end position="306"/>
    </location>
</feature>
<gene>
    <name evidence="11" type="ORF">HKK74_26515</name>
</gene>
<evidence type="ECO:0000256" key="8">
    <source>
        <dbReference type="SAM" id="MobiDB-lite"/>
    </source>
</evidence>
<feature type="domain" description="Protein kinase" evidence="10">
    <location>
        <begin position="10"/>
        <end position="257"/>
    </location>
</feature>
<dbReference type="PROSITE" id="PS00107">
    <property type="entry name" value="PROTEIN_KINASE_ATP"/>
    <property type="match status" value="1"/>
</dbReference>
<dbReference type="Gene3D" id="3.30.200.20">
    <property type="entry name" value="Phosphorylase Kinase, domain 1"/>
    <property type="match status" value="1"/>
</dbReference>
<evidence type="ECO:0000256" key="1">
    <source>
        <dbReference type="ARBA" id="ARBA00012513"/>
    </source>
</evidence>
<dbReference type="Pfam" id="PF00069">
    <property type="entry name" value="Pkinase"/>
    <property type="match status" value="1"/>
</dbReference>
<name>A0ABR7LW28_9ACTN</name>
<keyword evidence="3" id="KW-0808">Transferase</keyword>
<evidence type="ECO:0000256" key="2">
    <source>
        <dbReference type="ARBA" id="ARBA00022527"/>
    </source>
</evidence>
<sequence>MTDIWAVPGFTHVRELGAGHSGRVVQAMDDLTRTPVVVKYLDERLWRDERFQDRFRADARVLARLEDPGLVQFYEYVESPQGAAVITEFVEGVSLARLLDTQGPTGPLAALVIFGGSLMALEALHEARVAHGAYSPANVLIDGSGTGKLADVAVTTGDGSDARGASYRAPELWDGALPGPAADLYAATAVFVECLTGLPPFATKNLSSLAKAHRNEQVPVQALPEPLRALVSAGLAKHPGDRPSSAASLLTALDEAATAAYGATWEAQGRHRLAELAAATAATPYAPKPPPRDNGPVASPRAGRRRRRGPLLATVALALAVILAIAAFVGLRARSDDTAAPAANGTPAPTATPTPTATGLPQTPAALADAIGNAAAGRGAANFAHRRDACCGNATAARGVFSFTLAGPMASDMTVWSPVRRDPYARRVRAVLIDETTYVAFRGWREVPAVPRAGRADATRVYASMAAQARWGASVHNILALVRSSPEIRRSGSTYTGTAALADLVRDGTVGRLYAPFGAGARVAFSVRVGADLLPRSLQVTVTPRSGARARQVFRTNYSGWGRSVSIKAP</sequence>
<dbReference type="EC" id="2.7.11.1" evidence="1"/>
<dbReference type="RefSeq" id="WP_187246065.1">
    <property type="nucleotide sequence ID" value="NZ_BAAAOK010000037.1"/>
</dbReference>
<evidence type="ECO:0000256" key="4">
    <source>
        <dbReference type="ARBA" id="ARBA00022741"/>
    </source>
</evidence>
<evidence type="ECO:0000256" key="3">
    <source>
        <dbReference type="ARBA" id="ARBA00022679"/>
    </source>
</evidence>
<dbReference type="InterPro" id="IPR011009">
    <property type="entry name" value="Kinase-like_dom_sf"/>
</dbReference>
<evidence type="ECO:0000256" key="9">
    <source>
        <dbReference type="SAM" id="Phobius"/>
    </source>
</evidence>
<keyword evidence="9" id="KW-0812">Transmembrane</keyword>
<reference evidence="11 12" key="1">
    <citation type="submission" date="2020-06" db="EMBL/GenBank/DDBJ databases">
        <title>Actinomadura xiongansis sp. nov., isolated from soil of Baiyangdian.</title>
        <authorList>
            <person name="Zhang X."/>
        </authorList>
    </citation>
    <scope>NUCLEOTIDE SEQUENCE [LARGE SCALE GENOMIC DNA]</scope>
    <source>
        <strain evidence="11 12">HBUM206468</strain>
    </source>
</reference>
<keyword evidence="2 11" id="KW-0723">Serine/threonine-protein kinase</keyword>
<feature type="binding site" evidence="7">
    <location>
        <position position="39"/>
    </location>
    <ligand>
        <name>ATP</name>
        <dbReference type="ChEBI" id="CHEBI:30616"/>
    </ligand>
</feature>
<dbReference type="GO" id="GO:0004674">
    <property type="term" value="F:protein serine/threonine kinase activity"/>
    <property type="evidence" value="ECO:0007669"/>
    <property type="project" value="UniProtKB-KW"/>
</dbReference>
<organism evidence="11 12">
    <name type="scientific">Actinomadura alba</name>
    <dbReference type="NCBI Taxonomy" id="406431"/>
    <lineage>
        <taxon>Bacteria</taxon>
        <taxon>Bacillati</taxon>
        <taxon>Actinomycetota</taxon>
        <taxon>Actinomycetes</taxon>
        <taxon>Streptosporangiales</taxon>
        <taxon>Thermomonosporaceae</taxon>
        <taxon>Actinomadura</taxon>
    </lineage>
</organism>
<proteinExistence type="predicted"/>
<keyword evidence="6 7" id="KW-0067">ATP-binding</keyword>
<dbReference type="PANTHER" id="PTHR43289:SF6">
    <property type="entry name" value="SERINE_THREONINE-PROTEIN KINASE NEKL-3"/>
    <property type="match status" value="1"/>
</dbReference>
<keyword evidence="12" id="KW-1185">Reference proteome</keyword>
<dbReference type="SUPFAM" id="SSF56112">
    <property type="entry name" value="Protein kinase-like (PK-like)"/>
    <property type="match status" value="1"/>
</dbReference>
<dbReference type="PANTHER" id="PTHR43289">
    <property type="entry name" value="MITOGEN-ACTIVATED PROTEIN KINASE KINASE KINASE 20-RELATED"/>
    <property type="match status" value="1"/>
</dbReference>
<dbReference type="PROSITE" id="PS50011">
    <property type="entry name" value="PROTEIN_KINASE_DOM"/>
    <property type="match status" value="1"/>
</dbReference>
<evidence type="ECO:0000313" key="12">
    <source>
        <dbReference type="Proteomes" id="UP000805614"/>
    </source>
</evidence>
<evidence type="ECO:0000256" key="5">
    <source>
        <dbReference type="ARBA" id="ARBA00022777"/>
    </source>
</evidence>
<dbReference type="EMBL" id="JABVEC010000023">
    <property type="protein sequence ID" value="MBC6469022.1"/>
    <property type="molecule type" value="Genomic_DNA"/>
</dbReference>
<comment type="caution">
    <text evidence="11">The sequence shown here is derived from an EMBL/GenBank/DDBJ whole genome shotgun (WGS) entry which is preliminary data.</text>
</comment>
<dbReference type="CDD" id="cd14014">
    <property type="entry name" value="STKc_PknB_like"/>
    <property type="match status" value="1"/>
</dbReference>
<dbReference type="InterPro" id="IPR017441">
    <property type="entry name" value="Protein_kinase_ATP_BS"/>
</dbReference>
<feature type="region of interest" description="Disordered" evidence="8">
    <location>
        <begin position="338"/>
        <end position="362"/>
    </location>
</feature>
<protein>
    <recommendedName>
        <fullName evidence="1">non-specific serine/threonine protein kinase</fullName>
        <ecNumber evidence="1">2.7.11.1</ecNumber>
    </recommendedName>
</protein>
<keyword evidence="4 7" id="KW-0547">Nucleotide-binding</keyword>
<keyword evidence="5 11" id="KW-0418">Kinase</keyword>
<dbReference type="Proteomes" id="UP000805614">
    <property type="component" value="Unassembled WGS sequence"/>
</dbReference>
<accession>A0ABR7LW28</accession>